<keyword evidence="8 14" id="KW-0249">Electron transport</keyword>
<keyword evidence="4 14" id="KW-0813">Transport</keyword>
<dbReference type="Proteomes" id="UP001075354">
    <property type="component" value="Chromosome 12"/>
</dbReference>
<name>A0AAV7XAG7_9NEOP</name>
<dbReference type="InterPro" id="IPR009346">
    <property type="entry name" value="GRIM-19"/>
</dbReference>
<dbReference type="GO" id="GO:0005743">
    <property type="term" value="C:mitochondrial inner membrane"/>
    <property type="evidence" value="ECO:0007669"/>
    <property type="project" value="UniProtKB-SubCell"/>
</dbReference>
<gene>
    <name evidence="15" type="ORF">ONE63_002421</name>
</gene>
<keyword evidence="7 14" id="KW-0999">Mitochondrion inner membrane</keyword>
<keyword evidence="10 14" id="KW-0496">Mitochondrion</keyword>
<evidence type="ECO:0000256" key="1">
    <source>
        <dbReference type="ARBA" id="ARBA00004298"/>
    </source>
</evidence>
<comment type="subunit">
    <text evidence="13">Complex I is composed of 45 different subunits. Interacts with CARD15, but not with CARD4. Interacts with STAT3, but not with STAT1, STAT2 and STAT5A. Interacts with OLFM4.</text>
</comment>
<evidence type="ECO:0000256" key="11">
    <source>
        <dbReference type="ARBA" id="ARBA00023136"/>
    </source>
</evidence>
<comment type="subcellular location">
    <subcellularLocation>
        <location evidence="1 14">Mitochondrion inner membrane</location>
        <topology evidence="1 14">Single-pass membrane protein</topology>
        <orientation evidence="1 14">Matrix side</orientation>
    </subcellularLocation>
</comment>
<keyword evidence="16" id="KW-1185">Reference proteome</keyword>
<dbReference type="AlphaFoldDB" id="A0AAV7XAG7"/>
<evidence type="ECO:0000256" key="5">
    <source>
        <dbReference type="ARBA" id="ARBA00022660"/>
    </source>
</evidence>
<evidence type="ECO:0000256" key="2">
    <source>
        <dbReference type="ARBA" id="ARBA00007312"/>
    </source>
</evidence>
<evidence type="ECO:0000256" key="12">
    <source>
        <dbReference type="ARBA" id="ARBA00045908"/>
    </source>
</evidence>
<dbReference type="PANTHER" id="PTHR12966">
    <property type="entry name" value="NADH DEHYDROGENASE UBIQUINONE 1 ALPHA SUBCOMPLEX SUBUNIT 13"/>
    <property type="match status" value="1"/>
</dbReference>
<keyword evidence="9" id="KW-1133">Transmembrane helix</keyword>
<protein>
    <recommendedName>
        <fullName evidence="3 14">NADH dehydrogenase [ubiquinone] 1 alpha subcomplex subunit 13</fullName>
    </recommendedName>
</protein>
<comment type="caution">
    <text evidence="15">The sequence shown here is derived from an EMBL/GenBank/DDBJ whole genome shotgun (WGS) entry which is preliminary data.</text>
</comment>
<evidence type="ECO:0000256" key="8">
    <source>
        <dbReference type="ARBA" id="ARBA00022982"/>
    </source>
</evidence>
<accession>A0AAV7XAG7</accession>
<evidence type="ECO:0000256" key="14">
    <source>
        <dbReference type="RuleBase" id="RU368034"/>
    </source>
</evidence>
<dbReference type="Pfam" id="PF06212">
    <property type="entry name" value="GRIM-19"/>
    <property type="match status" value="1"/>
</dbReference>
<evidence type="ECO:0000256" key="9">
    <source>
        <dbReference type="ARBA" id="ARBA00022989"/>
    </source>
</evidence>
<evidence type="ECO:0000256" key="10">
    <source>
        <dbReference type="ARBA" id="ARBA00023128"/>
    </source>
</evidence>
<evidence type="ECO:0000256" key="13">
    <source>
        <dbReference type="ARBA" id="ARBA00046797"/>
    </source>
</evidence>
<organism evidence="15 16">
    <name type="scientific">Megalurothrips usitatus</name>
    <name type="common">bean blossom thrips</name>
    <dbReference type="NCBI Taxonomy" id="439358"/>
    <lineage>
        <taxon>Eukaryota</taxon>
        <taxon>Metazoa</taxon>
        <taxon>Ecdysozoa</taxon>
        <taxon>Arthropoda</taxon>
        <taxon>Hexapoda</taxon>
        <taxon>Insecta</taxon>
        <taxon>Pterygota</taxon>
        <taxon>Neoptera</taxon>
        <taxon>Paraneoptera</taxon>
        <taxon>Thysanoptera</taxon>
        <taxon>Terebrantia</taxon>
        <taxon>Thripoidea</taxon>
        <taxon>Thripidae</taxon>
        <taxon>Megalurothrips</taxon>
    </lineage>
</organism>
<comment type="function">
    <text evidence="14">Complex I functions in the transfer of electrons from NADH to the respiratory chain. Accessory subunit of the mitochondrial membrane respiratory chain NADH dehydrogenase (Complex I), that is believed not to be involved in catalysis.</text>
</comment>
<keyword evidence="11" id="KW-0472">Membrane</keyword>
<evidence type="ECO:0000256" key="6">
    <source>
        <dbReference type="ARBA" id="ARBA00022692"/>
    </source>
</evidence>
<reference evidence="15" key="1">
    <citation type="submission" date="2022-12" db="EMBL/GenBank/DDBJ databases">
        <title>Chromosome-level genome assembly of the bean flower thrips Megalurothrips usitatus.</title>
        <authorList>
            <person name="Ma L."/>
            <person name="Liu Q."/>
            <person name="Li H."/>
            <person name="Cai W."/>
        </authorList>
    </citation>
    <scope>NUCLEOTIDE SEQUENCE</scope>
    <source>
        <strain evidence="15">Cailab_2022a</strain>
    </source>
</reference>
<dbReference type="EMBL" id="JAPTSV010000012">
    <property type="protein sequence ID" value="KAJ1522110.1"/>
    <property type="molecule type" value="Genomic_DNA"/>
</dbReference>
<keyword evidence="6" id="KW-0812">Transmembrane</keyword>
<dbReference type="PANTHER" id="PTHR12966:SF0">
    <property type="entry name" value="NADH DEHYDROGENASE [UBIQUINONE] 1 ALPHA SUBCOMPLEX SUBUNIT 13"/>
    <property type="match status" value="1"/>
</dbReference>
<evidence type="ECO:0000256" key="4">
    <source>
        <dbReference type="ARBA" id="ARBA00022448"/>
    </source>
</evidence>
<evidence type="ECO:0000313" key="16">
    <source>
        <dbReference type="Proteomes" id="UP001075354"/>
    </source>
</evidence>
<evidence type="ECO:0000256" key="7">
    <source>
        <dbReference type="ARBA" id="ARBA00022792"/>
    </source>
</evidence>
<comment type="function">
    <text evidence="12">Accessory subunit of the mitochondrial membrane respiratory chain NADH dehydrogenase (Complex I), that is believed not to be involved in catalysis. Complex I functions in the transfer of electrons from NADH to the respiratory chain. The immediate electron acceptor for the enzyme is believed to be ubiquinone. Involved in the interferon/all-trans-retinoic acid (IFN/RA) induced cell death. This apoptotic activity is inhibited by interaction with viral IRF1. Prevents the transactivation of STAT3 target genes. May play a role in CARD15-mediated innate mucosal responses and serve to regulate intestinal epithelial cell responses to microbes.</text>
</comment>
<comment type="similarity">
    <text evidence="2 14">Belongs to the complex I NDUFA13 subunit family.</text>
</comment>
<evidence type="ECO:0000313" key="15">
    <source>
        <dbReference type="EMBL" id="KAJ1522110.1"/>
    </source>
</evidence>
<sequence length="204" mass="23361">MGSMWPRNPQPVLNLGTTAFVEREETLKKTLLLHRRSSRVLAGAGQESLLRTTTMSSVAKPQDLPPSGGFSKIQYDKVPHKTFFNGYRIALLTAVSYSLGTWGYLRACERIRRTRLETQSARNAIQPFLLAERDRQLLTQMRKNRDAEAELMKDVPGWEVGTLYGTPVFNTVGENEWIGYNPDTYYAHADTLKRMENEYFSFFV</sequence>
<proteinExistence type="inferred from homology"/>
<keyword evidence="5 14" id="KW-0679">Respiratory chain</keyword>
<dbReference type="GO" id="GO:0045271">
    <property type="term" value="C:respiratory chain complex I"/>
    <property type="evidence" value="ECO:0007669"/>
    <property type="project" value="UniProtKB-UniRule"/>
</dbReference>
<evidence type="ECO:0000256" key="3">
    <source>
        <dbReference type="ARBA" id="ARBA00018192"/>
    </source>
</evidence>